<dbReference type="PANTHER" id="PTHR22594:SF5">
    <property type="entry name" value="ASPARTATE--TRNA LIGASE, MITOCHONDRIAL"/>
    <property type="match status" value="1"/>
</dbReference>
<keyword evidence="5 8" id="KW-0067">ATP-binding</keyword>
<evidence type="ECO:0000313" key="10">
    <source>
        <dbReference type="EMBL" id="URJ24296.1"/>
    </source>
</evidence>
<dbReference type="PANTHER" id="PTHR22594">
    <property type="entry name" value="ASPARTYL/LYSYL-TRNA SYNTHETASE"/>
    <property type="match status" value="1"/>
</dbReference>
<keyword evidence="4 8" id="KW-0547">Nucleotide-binding</keyword>
<feature type="domain" description="Aminoacyl-transfer RNA synthetases class-II family profile" evidence="9">
    <location>
        <begin position="148"/>
        <end position="567"/>
    </location>
</feature>
<reference evidence="10" key="1">
    <citation type="submission" date="2022-05" db="EMBL/GenBank/DDBJ databases">
        <title>Impact of host demography and evolutionary history on endosymbiont molecular evolution: a test in carpenter ants (Genus Camponotus) and their Blochmannia endosymbionts.</title>
        <authorList>
            <person name="Manthey J.D."/>
            <person name="Giron J.C."/>
            <person name="Hruska J.P."/>
        </authorList>
    </citation>
    <scope>NUCLEOTIDE SEQUENCE</scope>
    <source>
        <strain evidence="10">C-050</strain>
    </source>
</reference>
<dbReference type="EMBL" id="CP097750">
    <property type="protein sequence ID" value="URJ24296.1"/>
    <property type="molecule type" value="Genomic_DNA"/>
</dbReference>
<comment type="catalytic activity">
    <reaction evidence="8">
        <text>tRNA(Asp) + L-aspartate + ATP = L-aspartyl-tRNA(Asp) + AMP + diphosphate</text>
        <dbReference type="Rhea" id="RHEA:19649"/>
        <dbReference type="Rhea" id="RHEA-COMP:9660"/>
        <dbReference type="Rhea" id="RHEA-COMP:9678"/>
        <dbReference type="ChEBI" id="CHEBI:29991"/>
        <dbReference type="ChEBI" id="CHEBI:30616"/>
        <dbReference type="ChEBI" id="CHEBI:33019"/>
        <dbReference type="ChEBI" id="CHEBI:78442"/>
        <dbReference type="ChEBI" id="CHEBI:78516"/>
        <dbReference type="ChEBI" id="CHEBI:456215"/>
        <dbReference type="EC" id="6.1.1.12"/>
    </reaction>
</comment>
<dbReference type="InterPro" id="IPR004365">
    <property type="entry name" value="NA-bd_OB_tRNA"/>
</dbReference>
<dbReference type="Gene3D" id="2.40.50.140">
    <property type="entry name" value="Nucleic acid-binding proteins"/>
    <property type="match status" value="1"/>
</dbReference>
<dbReference type="SUPFAM" id="SSF55261">
    <property type="entry name" value="GAD domain-like"/>
    <property type="match status" value="1"/>
</dbReference>
<dbReference type="Proteomes" id="UP001056483">
    <property type="component" value="Chromosome"/>
</dbReference>
<dbReference type="CDD" id="cd00777">
    <property type="entry name" value="AspRS_core"/>
    <property type="match status" value="1"/>
</dbReference>
<evidence type="ECO:0000256" key="8">
    <source>
        <dbReference type="HAMAP-Rule" id="MF_00044"/>
    </source>
</evidence>
<dbReference type="RefSeq" id="WP_250248027.1">
    <property type="nucleotide sequence ID" value="NZ_CP097750.1"/>
</dbReference>
<dbReference type="CDD" id="cd04317">
    <property type="entry name" value="EcAspRS_like_N"/>
    <property type="match status" value="1"/>
</dbReference>
<keyword evidence="2 8" id="KW-0963">Cytoplasm</keyword>
<dbReference type="InterPro" id="IPR006195">
    <property type="entry name" value="aa-tRNA-synth_II"/>
</dbReference>
<evidence type="ECO:0000313" key="11">
    <source>
        <dbReference type="Proteomes" id="UP001056483"/>
    </source>
</evidence>
<dbReference type="InterPro" id="IPR002312">
    <property type="entry name" value="Asp/Asn-tRNA-synth_IIb"/>
</dbReference>
<name>A0ABY4SQZ1_9ENTR</name>
<accession>A0ABY4SQZ1</accession>
<comment type="subcellular location">
    <subcellularLocation>
        <location evidence="8">Cytoplasm</location>
    </subcellularLocation>
</comment>
<keyword evidence="6 8" id="KW-0648">Protein biosynthesis</keyword>
<dbReference type="Pfam" id="PF01336">
    <property type="entry name" value="tRNA_anti-codon"/>
    <property type="match status" value="1"/>
</dbReference>
<dbReference type="InterPro" id="IPR029351">
    <property type="entry name" value="GAD_dom"/>
</dbReference>
<gene>
    <name evidence="8 10" type="primary">aspS</name>
    <name evidence="10" type="ORF">M9404_01970</name>
</gene>
<dbReference type="PRINTS" id="PR01042">
    <property type="entry name" value="TRNASYNTHASP"/>
</dbReference>
<evidence type="ECO:0000256" key="6">
    <source>
        <dbReference type="ARBA" id="ARBA00022917"/>
    </source>
</evidence>
<dbReference type="NCBIfam" id="NF001750">
    <property type="entry name" value="PRK00476.1"/>
    <property type="match status" value="1"/>
</dbReference>
<feature type="binding site" evidence="8">
    <location>
        <position position="224"/>
    </location>
    <ligand>
        <name>L-aspartate</name>
        <dbReference type="ChEBI" id="CHEBI:29991"/>
    </ligand>
</feature>
<feature type="binding site" evidence="8">
    <location>
        <position position="501"/>
    </location>
    <ligand>
        <name>L-aspartate</name>
        <dbReference type="ChEBI" id="CHEBI:29991"/>
    </ligand>
</feature>
<organism evidence="10 11">
    <name type="scientific">Candidatus Blochmanniella camponoti</name>
    <dbReference type="NCBI Taxonomy" id="108080"/>
    <lineage>
        <taxon>Bacteria</taxon>
        <taxon>Pseudomonadati</taxon>
        <taxon>Pseudomonadota</taxon>
        <taxon>Gammaproteobacteria</taxon>
        <taxon>Enterobacterales</taxon>
        <taxon>Enterobacteriaceae</taxon>
        <taxon>ant endosymbionts</taxon>
        <taxon>Candidatus Blochmanniella</taxon>
    </lineage>
</organism>
<dbReference type="Pfam" id="PF02938">
    <property type="entry name" value="GAD"/>
    <property type="match status" value="1"/>
</dbReference>
<dbReference type="PROSITE" id="PS50862">
    <property type="entry name" value="AA_TRNA_LIGASE_II"/>
    <property type="match status" value="1"/>
</dbReference>
<dbReference type="InterPro" id="IPR004524">
    <property type="entry name" value="Asp-tRNA-ligase_1"/>
</dbReference>
<keyword evidence="3 8" id="KW-0436">Ligase</keyword>
<dbReference type="Pfam" id="PF00152">
    <property type="entry name" value="tRNA-synt_2"/>
    <property type="match status" value="1"/>
</dbReference>
<feature type="region of interest" description="Aspartate" evidence="8">
    <location>
        <begin position="202"/>
        <end position="205"/>
    </location>
</feature>
<dbReference type="InterPro" id="IPR004364">
    <property type="entry name" value="Aa-tRNA-synt_II"/>
</dbReference>
<proteinExistence type="inferred from homology"/>
<evidence type="ECO:0000256" key="5">
    <source>
        <dbReference type="ARBA" id="ARBA00022840"/>
    </source>
</evidence>
<feature type="binding site" evidence="8">
    <location>
        <position position="233"/>
    </location>
    <ligand>
        <name>ATP</name>
        <dbReference type="ChEBI" id="CHEBI:30616"/>
    </ligand>
</feature>
<dbReference type="Gene3D" id="3.30.1360.30">
    <property type="entry name" value="GAD-like domain"/>
    <property type="match status" value="1"/>
</dbReference>
<comment type="function">
    <text evidence="8">Catalyzes the attachment of L-aspartate to tRNA(Asp) in a two-step reaction: L-aspartate is first activated by ATP to form Asp-AMP and then transferred to the acceptor end of tRNA(Asp).</text>
</comment>
<keyword evidence="11" id="KW-1185">Reference proteome</keyword>
<dbReference type="InterPro" id="IPR047089">
    <property type="entry name" value="Asp-tRNA-ligase_1_N"/>
</dbReference>
<dbReference type="SUPFAM" id="SSF50249">
    <property type="entry name" value="Nucleic acid-binding proteins"/>
    <property type="match status" value="1"/>
</dbReference>
<sequence>MIRGIRMRTAYCGQLNLSHVGLEVTLCGWINKYRNFGGLIFIDLRDREGCIQVCFDVDQNKEVCISATKLKQEFCIQLIGMVRARPKNQINSNISTGAIEVVAKKFSILNISDPLPLDISKNNIEENRLKYRYLDLRRSIMFYRIKTRSRIMSIVHRFMELEGFLNIETPMLTKVTPEGSRDYIVPSRLHTGKNYALPQSPQIFKQLLMISGFDRYYQITKCFRDEDSRADRQPEFTQIDIETSFMTTQKIRELMEIFIRIIWREILNVELGVFSQFTYSEVMQRFGSDAPDLRNPIEMLDVSYLFKSTQNRLSFIRENNTDVQAIAMKVPNGRQLTQRKIDEYIYYATKQCGLKELMWGQVQFSDNDITKKEVQGSVTNFIDNLTLDIILNKTNIKSNDILFVGFNDNKNQSITKMLSSLRLKLGNDLCLIKKDSWAPLWIIDFPMFKKNSHGEYVSMHHMFTSPKNCDVQMLKKDPLLVTSEAYDMVINGCEIGSGSARIHSFDIQQAVFNILGITKNDQKKKFGYFIDALKYGAPPHAGLAFGLDRIAMLLTGSKSIREVIAFPKTTALVDIMADAPD</sequence>
<evidence type="ECO:0000256" key="7">
    <source>
        <dbReference type="ARBA" id="ARBA00023146"/>
    </source>
</evidence>
<feature type="binding site" evidence="8">
    <location>
        <position position="494"/>
    </location>
    <ligand>
        <name>ATP</name>
        <dbReference type="ChEBI" id="CHEBI:30616"/>
    </ligand>
</feature>
<dbReference type="EC" id="6.1.1.12" evidence="8"/>
<dbReference type="Gene3D" id="3.30.930.10">
    <property type="entry name" value="Bira Bifunctional Protein, Domain 2"/>
    <property type="match status" value="1"/>
</dbReference>
<dbReference type="InterPro" id="IPR004115">
    <property type="entry name" value="GAD-like_sf"/>
</dbReference>
<dbReference type="InterPro" id="IPR047090">
    <property type="entry name" value="AspRS_core"/>
</dbReference>
<dbReference type="SUPFAM" id="SSF55681">
    <property type="entry name" value="Class II aaRS and biotin synthetases"/>
    <property type="match status" value="1"/>
</dbReference>
<dbReference type="HAMAP" id="MF_00044">
    <property type="entry name" value="Asp_tRNA_synth_type1"/>
    <property type="match status" value="1"/>
</dbReference>
<feature type="binding site" evidence="8">
    <location>
        <begin position="546"/>
        <end position="549"/>
    </location>
    <ligand>
        <name>ATP</name>
        <dbReference type="ChEBI" id="CHEBI:30616"/>
    </ligand>
</feature>
<keyword evidence="7 8" id="KW-0030">Aminoacyl-tRNA synthetase</keyword>
<comment type="subunit">
    <text evidence="8">Homodimer.</text>
</comment>
<evidence type="ECO:0000256" key="1">
    <source>
        <dbReference type="ARBA" id="ARBA00006303"/>
    </source>
</evidence>
<dbReference type="InterPro" id="IPR012340">
    <property type="entry name" value="NA-bd_OB-fold"/>
</dbReference>
<feature type="binding site" evidence="8">
    <location>
        <begin position="224"/>
        <end position="226"/>
    </location>
    <ligand>
        <name>ATP</name>
        <dbReference type="ChEBI" id="CHEBI:30616"/>
    </ligand>
</feature>
<dbReference type="GO" id="GO:0004815">
    <property type="term" value="F:aspartate-tRNA ligase activity"/>
    <property type="evidence" value="ECO:0007669"/>
    <property type="project" value="UniProtKB-EC"/>
</dbReference>
<dbReference type="InterPro" id="IPR045864">
    <property type="entry name" value="aa-tRNA-synth_II/BPL/LPL"/>
</dbReference>
<evidence type="ECO:0000259" key="9">
    <source>
        <dbReference type="PROSITE" id="PS50862"/>
    </source>
</evidence>
<dbReference type="NCBIfam" id="TIGR00459">
    <property type="entry name" value="aspS_bact"/>
    <property type="match status" value="1"/>
</dbReference>
<comment type="caution">
    <text evidence="8">Lacks conserved residue(s) required for the propagation of feature annotation.</text>
</comment>
<evidence type="ECO:0000256" key="2">
    <source>
        <dbReference type="ARBA" id="ARBA00022490"/>
    </source>
</evidence>
<evidence type="ECO:0000256" key="4">
    <source>
        <dbReference type="ARBA" id="ARBA00022741"/>
    </source>
</evidence>
<feature type="binding site" evidence="8">
    <location>
        <position position="460"/>
    </location>
    <ligand>
        <name>L-aspartate</name>
        <dbReference type="ChEBI" id="CHEBI:29991"/>
    </ligand>
</feature>
<comment type="similarity">
    <text evidence="1 8">Belongs to the class-II aminoacyl-tRNA synthetase family. Type 1 subfamily.</text>
</comment>
<evidence type="ECO:0000256" key="3">
    <source>
        <dbReference type="ARBA" id="ARBA00022598"/>
    </source>
</evidence>
<feature type="binding site" evidence="8">
    <location>
        <position position="178"/>
    </location>
    <ligand>
        <name>L-aspartate</name>
        <dbReference type="ChEBI" id="CHEBI:29991"/>
    </ligand>
</feature>
<protein>
    <recommendedName>
        <fullName evidence="8">Aspartate--tRNA ligase</fullName>
        <ecNumber evidence="8">6.1.1.12</ecNumber>
    </recommendedName>
    <alternativeName>
        <fullName evidence="8">Aspartyl-tRNA synthetase</fullName>
        <shortName evidence="8">AspRS</shortName>
    </alternativeName>
</protein>